<accession>A0A0G2Y310</accession>
<reference evidence="2 3" key="1">
    <citation type="submission" date="2014-10" db="EMBL/GenBank/DDBJ databases">
        <title>Pan-genome analysis of Brazilian lineage A amoebal mimiviruses.</title>
        <authorList>
            <person name="Assis F.L."/>
            <person name="Abrahao J.S."/>
            <person name="Kroon E.G."/>
            <person name="Dornas F.P."/>
            <person name="Andrade K.R."/>
            <person name="Borato P.V.M."/>
            <person name="Pilotto M.R."/>
            <person name="Benamar S."/>
            <person name="LaScola B."/>
            <person name="Colson P."/>
        </authorList>
    </citation>
    <scope>NUCLEOTIDE SEQUENCE [LARGE SCALE GENOMIC DNA]</scope>
    <source>
        <strain evidence="2 3">Kroon</strain>
    </source>
</reference>
<dbReference type="EMBL" id="KM982402">
    <property type="protein sequence ID" value="AKI80150.1"/>
    <property type="molecule type" value="Genomic_DNA"/>
</dbReference>
<sequence length="477" mass="54494">MTPYIYEGLLAIYSRACEIADESKKSNKILSIFQKLLQSIDEWNQSRIDDETNRIKMTGQTQDYLDDLVKAVIRSNIILLSCNNNISQAICQNFYNGLSTSALIHRCYAECGKDAHNNPYLFFHGVEPLDYKRNQVIIQDHVRMGITRAIRKILPISMILKEYLVNSMNLFPDPNRTNPLFPTQSINNAINNPFQLPSPMQIPGQPTQIVQPTQPIQSMQQFQPLPIEQPMGSQMMTFGTNITAPETKNQIEHEIFNVIKSENVGQNPQKIKAIMNIEKIITSVEPNQMADFVPKTTSARDPMNLPQANPIGFQNNLFNQQKKLYPHTQHNQYNQIGSQGQNRDGQNRDYRQNNSNNSNHSNHSNHVDRSDRTNQSTYTNQTNFTNQSNQSNRSGYSNNKNYYNSKSRTGDYSETNKNSKQGHFDQSQNYSKDTESMFITPANGQNKLGTGGNIDLEKIDFNNINLIEDYGVKHSHE</sequence>
<dbReference type="InterPro" id="IPR043913">
    <property type="entry name" value="DUF5764"/>
</dbReference>
<proteinExistence type="predicted"/>
<feature type="region of interest" description="Disordered" evidence="1">
    <location>
        <begin position="333"/>
        <end position="429"/>
    </location>
</feature>
<evidence type="ECO:0000313" key="3">
    <source>
        <dbReference type="Proteomes" id="UP000240461"/>
    </source>
</evidence>
<feature type="compositionally biased region" description="Low complexity" evidence="1">
    <location>
        <begin position="353"/>
        <end position="364"/>
    </location>
</feature>
<protein>
    <submittedName>
        <fullName evidence="2">Uncharacterized protein</fullName>
    </submittedName>
</protein>
<evidence type="ECO:0000256" key="1">
    <source>
        <dbReference type="SAM" id="MobiDB-lite"/>
    </source>
</evidence>
<feature type="compositionally biased region" description="Polar residues" evidence="1">
    <location>
        <begin position="333"/>
        <end position="344"/>
    </location>
</feature>
<dbReference type="Pfam" id="PF19068">
    <property type="entry name" value="DUF5764"/>
    <property type="match status" value="1"/>
</dbReference>
<keyword evidence="3" id="KW-1185">Reference proteome</keyword>
<feature type="region of interest" description="Disordered" evidence="1">
    <location>
        <begin position="294"/>
        <end position="313"/>
    </location>
</feature>
<organism evidence="2 3">
    <name type="scientific">Acanthamoeba polyphaga mimivirus Kroon</name>
    <dbReference type="NCBI Taxonomy" id="3069720"/>
    <lineage>
        <taxon>Viruses</taxon>
        <taxon>Varidnaviria</taxon>
        <taxon>Bamfordvirae</taxon>
        <taxon>Nucleocytoviricota</taxon>
        <taxon>Megaviricetes</taxon>
        <taxon>Imitervirales</taxon>
        <taxon>Mimiviridae</taxon>
        <taxon>Megamimivirinae</taxon>
        <taxon>Mimivirus</taxon>
        <taxon>Mimivirus lagoaense</taxon>
    </lineage>
</organism>
<dbReference type="Proteomes" id="UP000240461">
    <property type="component" value="Segment"/>
</dbReference>
<dbReference type="KEGG" id="vg:80513948"/>
<feature type="compositionally biased region" description="Polar residues" evidence="1">
    <location>
        <begin position="410"/>
        <end position="429"/>
    </location>
</feature>
<name>A0A0G2Y310_9VIRU</name>
<evidence type="ECO:0000313" key="2">
    <source>
        <dbReference type="EMBL" id="AKI80150.1"/>
    </source>
</evidence>
<feature type="compositionally biased region" description="Low complexity" evidence="1">
    <location>
        <begin position="373"/>
        <end position="407"/>
    </location>
</feature>